<keyword evidence="2" id="KW-1185">Reference proteome</keyword>
<dbReference type="EMBL" id="JBHSLW010000034">
    <property type="protein sequence ID" value="MFC5421954.1"/>
    <property type="molecule type" value="Genomic_DNA"/>
</dbReference>
<comment type="caution">
    <text evidence="1">The sequence shown here is derived from an EMBL/GenBank/DDBJ whole genome shotgun (WGS) entry which is preliminary data.</text>
</comment>
<protein>
    <submittedName>
        <fullName evidence="1">Uncharacterized protein</fullName>
    </submittedName>
</protein>
<evidence type="ECO:0000313" key="1">
    <source>
        <dbReference type="EMBL" id="MFC5421954.1"/>
    </source>
</evidence>
<proteinExistence type="predicted"/>
<dbReference type="Proteomes" id="UP001596053">
    <property type="component" value="Unassembled WGS sequence"/>
</dbReference>
<name>A0ABW0IXC0_9HYPH</name>
<reference evidence="2" key="1">
    <citation type="journal article" date="2019" name="Int. J. Syst. Evol. Microbiol.">
        <title>The Global Catalogue of Microorganisms (GCM) 10K type strain sequencing project: providing services to taxonomists for standard genome sequencing and annotation.</title>
        <authorList>
            <consortium name="The Broad Institute Genomics Platform"/>
            <consortium name="The Broad Institute Genome Sequencing Center for Infectious Disease"/>
            <person name="Wu L."/>
            <person name="Ma J."/>
        </authorList>
    </citation>
    <scope>NUCLEOTIDE SEQUENCE [LARGE SCALE GENOMIC DNA]</scope>
    <source>
        <strain evidence="2">NCAIM B.01391</strain>
    </source>
</reference>
<dbReference type="RefSeq" id="WP_377800257.1">
    <property type="nucleotide sequence ID" value="NZ_JBHSLW010000034.1"/>
</dbReference>
<gene>
    <name evidence="1" type="ORF">ACFPOB_20540</name>
</gene>
<evidence type="ECO:0000313" key="2">
    <source>
        <dbReference type="Proteomes" id="UP001596053"/>
    </source>
</evidence>
<sequence length="221" mass="24416">MTRIDSFSREINLMVSEALSPAARSALVADAAREALAEAQAVNRAALGRDTPHEAYVDGRRGAPFEGVNPDRGVIAIEFDISIDVFDFIGRLLVLHSPVLTGAYQDSHQLYADGVAVERYDPAARAEEWVFLNVQPYARKIERGLSSQAPDGVYQSVAELARRRYGNIAAVKFTYRSPTLEYVAGEHGKGARKRMQREPARRSAMAMERATRVPAISLRLL</sequence>
<organism evidence="1 2">
    <name type="scientific">Bosea eneae</name>
    <dbReference type="NCBI Taxonomy" id="151454"/>
    <lineage>
        <taxon>Bacteria</taxon>
        <taxon>Pseudomonadati</taxon>
        <taxon>Pseudomonadota</taxon>
        <taxon>Alphaproteobacteria</taxon>
        <taxon>Hyphomicrobiales</taxon>
        <taxon>Boseaceae</taxon>
        <taxon>Bosea</taxon>
    </lineage>
</organism>
<accession>A0ABW0IXC0</accession>